<evidence type="ECO:0000256" key="2">
    <source>
        <dbReference type="ARBA" id="ARBA00022475"/>
    </source>
</evidence>
<dbReference type="InterPro" id="IPR008457">
    <property type="entry name" value="Cu-R_CopD_dom"/>
</dbReference>
<dbReference type="OrthoDB" id="3851286at2"/>
<dbReference type="STRING" id="553510.B1H19_00950"/>
<evidence type="ECO:0000256" key="6">
    <source>
        <dbReference type="SAM" id="MobiDB-lite"/>
    </source>
</evidence>
<evidence type="ECO:0000256" key="7">
    <source>
        <dbReference type="SAM" id="Phobius"/>
    </source>
</evidence>
<feature type="transmembrane region" description="Helical" evidence="7">
    <location>
        <begin position="98"/>
        <end position="124"/>
    </location>
</feature>
<organism evidence="9 10">
    <name type="scientific">Streptomyces gilvosporeus</name>
    <dbReference type="NCBI Taxonomy" id="553510"/>
    <lineage>
        <taxon>Bacteria</taxon>
        <taxon>Bacillati</taxon>
        <taxon>Actinomycetota</taxon>
        <taxon>Actinomycetes</taxon>
        <taxon>Kitasatosporales</taxon>
        <taxon>Streptomycetaceae</taxon>
        <taxon>Streptomyces</taxon>
    </lineage>
</organism>
<evidence type="ECO:0000313" key="10">
    <source>
        <dbReference type="Proteomes" id="UP000192726"/>
    </source>
</evidence>
<protein>
    <recommendedName>
        <fullName evidence="8">Copper resistance protein D domain-containing protein</fullName>
    </recommendedName>
</protein>
<evidence type="ECO:0000256" key="4">
    <source>
        <dbReference type="ARBA" id="ARBA00022989"/>
    </source>
</evidence>
<dbReference type="KEGG" id="sgv:B1H19_00950"/>
<dbReference type="PANTHER" id="PTHR34820:SF4">
    <property type="entry name" value="INNER MEMBRANE PROTEIN YEBZ"/>
    <property type="match status" value="1"/>
</dbReference>
<dbReference type="RefSeq" id="WP_083102382.1">
    <property type="nucleotide sequence ID" value="NZ_CP020569.1"/>
</dbReference>
<feature type="transmembrane region" description="Helical" evidence="7">
    <location>
        <begin position="66"/>
        <end position="86"/>
    </location>
</feature>
<sequence>MTLIAAVPTTVPQATDAWLDLIFTQIHIISGTVWLGGLLLLSLLAGTRRHLSPNAGPLWADMWRRFSLLAMICVAAVFISGLWMSWEYVGGINQLRTTGYGLALLVKILLVLGLVAAGVFNQLWLMPPMTQARRAGETASLFHLTLRHFPKVVWSEVILGLAVLIVVPFLTGSARTESGQPAGRTLSRHPRRRLGTCPRSHGIPLLHGQNFRRARTPTDHHRPYLTRSQVH</sequence>
<feature type="region of interest" description="Disordered" evidence="6">
    <location>
        <begin position="175"/>
        <end position="231"/>
    </location>
</feature>
<accession>A0A1V0TJ54</accession>
<evidence type="ECO:0000256" key="3">
    <source>
        <dbReference type="ARBA" id="ARBA00022692"/>
    </source>
</evidence>
<evidence type="ECO:0000256" key="5">
    <source>
        <dbReference type="ARBA" id="ARBA00023136"/>
    </source>
</evidence>
<dbReference type="Proteomes" id="UP000192726">
    <property type="component" value="Chromosome"/>
</dbReference>
<evidence type="ECO:0000256" key="1">
    <source>
        <dbReference type="ARBA" id="ARBA00004651"/>
    </source>
</evidence>
<keyword evidence="5 7" id="KW-0472">Membrane</keyword>
<name>A0A1V0TJ54_9ACTN</name>
<reference evidence="9 10" key="1">
    <citation type="submission" date="2017-04" db="EMBL/GenBank/DDBJ databases">
        <title>Complete Genome Sequence of Streptomyces gilvosporeus F607, a Capable Producer of Natamycin.</title>
        <authorList>
            <person name="Zong G."/>
            <person name="Zhong C."/>
            <person name="Fu J."/>
            <person name="Qin R."/>
            <person name="Cao G."/>
        </authorList>
    </citation>
    <scope>NUCLEOTIDE SEQUENCE [LARGE SCALE GENOMIC DNA]</scope>
    <source>
        <strain evidence="9 10">F607</strain>
    </source>
</reference>
<keyword evidence="2" id="KW-1003">Cell membrane</keyword>
<dbReference type="EMBL" id="CP020569">
    <property type="protein sequence ID" value="ARF52951.1"/>
    <property type="molecule type" value="Genomic_DNA"/>
</dbReference>
<feature type="domain" description="Copper resistance protein D" evidence="8">
    <location>
        <begin position="62"/>
        <end position="168"/>
    </location>
</feature>
<evidence type="ECO:0000259" key="8">
    <source>
        <dbReference type="Pfam" id="PF05425"/>
    </source>
</evidence>
<keyword evidence="4 7" id="KW-1133">Transmembrane helix</keyword>
<dbReference type="Pfam" id="PF05425">
    <property type="entry name" value="CopD"/>
    <property type="match status" value="1"/>
</dbReference>
<keyword evidence="10" id="KW-1185">Reference proteome</keyword>
<proteinExistence type="predicted"/>
<dbReference type="GO" id="GO:0006825">
    <property type="term" value="P:copper ion transport"/>
    <property type="evidence" value="ECO:0007669"/>
    <property type="project" value="InterPro"/>
</dbReference>
<evidence type="ECO:0000313" key="9">
    <source>
        <dbReference type="EMBL" id="ARF52951.1"/>
    </source>
</evidence>
<feature type="transmembrane region" description="Helical" evidence="7">
    <location>
        <begin position="22"/>
        <end position="45"/>
    </location>
</feature>
<dbReference type="GO" id="GO:0005886">
    <property type="term" value="C:plasma membrane"/>
    <property type="evidence" value="ECO:0007669"/>
    <property type="project" value="UniProtKB-SubCell"/>
</dbReference>
<keyword evidence="3 7" id="KW-0812">Transmembrane</keyword>
<comment type="subcellular location">
    <subcellularLocation>
        <location evidence="1">Cell membrane</location>
        <topology evidence="1">Multi-pass membrane protein</topology>
    </subcellularLocation>
</comment>
<dbReference type="InterPro" id="IPR032694">
    <property type="entry name" value="CopC/D"/>
</dbReference>
<gene>
    <name evidence="9" type="ORF">B1H19_00950</name>
</gene>
<feature type="transmembrane region" description="Helical" evidence="7">
    <location>
        <begin position="152"/>
        <end position="171"/>
    </location>
</feature>
<dbReference type="PANTHER" id="PTHR34820">
    <property type="entry name" value="INNER MEMBRANE PROTEIN YEBZ"/>
    <property type="match status" value="1"/>
</dbReference>
<dbReference type="AlphaFoldDB" id="A0A1V0TJ54"/>